<dbReference type="CDD" id="cd14014">
    <property type="entry name" value="STKc_PknB_like"/>
    <property type="match status" value="1"/>
</dbReference>
<reference evidence="7 8" key="1">
    <citation type="journal article" date="2013" name="Mar. Genomics">
        <title>Expression of sulfatases in Rhodopirellula baltica and the diversity of sulfatases in the genus Rhodopirellula.</title>
        <authorList>
            <person name="Wegner C.E."/>
            <person name="Richter-Heitmann T."/>
            <person name="Klindworth A."/>
            <person name="Klockow C."/>
            <person name="Richter M."/>
            <person name="Achstetter T."/>
            <person name="Glockner F.O."/>
            <person name="Harder J."/>
        </authorList>
    </citation>
    <scope>NUCLEOTIDE SEQUENCE [LARGE SCALE GENOMIC DNA]</scope>
    <source>
        <strain evidence="7 8">SM1</strain>
    </source>
</reference>
<dbReference type="PANTHER" id="PTHR24348">
    <property type="entry name" value="SERINE/THREONINE-PROTEIN KINASE UNC-51-RELATED"/>
    <property type="match status" value="1"/>
</dbReference>
<dbReference type="Pfam" id="PF00069">
    <property type="entry name" value="Pkinase"/>
    <property type="match status" value="1"/>
</dbReference>
<dbReference type="GO" id="GO:0000407">
    <property type="term" value="C:phagophore assembly site"/>
    <property type="evidence" value="ECO:0007669"/>
    <property type="project" value="TreeGrafter"/>
</dbReference>
<keyword evidence="4" id="KW-0067">ATP-binding</keyword>
<gene>
    <name evidence="7" type="ORF">RMSM_01308</name>
</gene>
<dbReference type="GO" id="GO:0005776">
    <property type="term" value="C:autophagosome"/>
    <property type="evidence" value="ECO:0007669"/>
    <property type="project" value="TreeGrafter"/>
</dbReference>
<dbReference type="GO" id="GO:0005829">
    <property type="term" value="C:cytosol"/>
    <property type="evidence" value="ECO:0007669"/>
    <property type="project" value="TreeGrafter"/>
</dbReference>
<comment type="caution">
    <text evidence="7">The sequence shown here is derived from an EMBL/GenBank/DDBJ whole genome shotgun (WGS) entry which is preliminary data.</text>
</comment>
<dbReference type="InterPro" id="IPR045269">
    <property type="entry name" value="Atg1-like"/>
</dbReference>
<dbReference type="RefSeq" id="WP_008693031.1">
    <property type="nucleotide sequence ID" value="NZ_ANOG01000195.1"/>
</dbReference>
<dbReference type="AlphaFoldDB" id="M5RRC2"/>
<dbReference type="InterPro" id="IPR011009">
    <property type="entry name" value="Kinase-like_dom_sf"/>
</dbReference>
<dbReference type="Proteomes" id="UP000011991">
    <property type="component" value="Unassembled WGS sequence"/>
</dbReference>
<dbReference type="PROSITE" id="PS00108">
    <property type="entry name" value="PROTEIN_KINASE_ST"/>
    <property type="match status" value="1"/>
</dbReference>
<dbReference type="PANTHER" id="PTHR24348:SF22">
    <property type="entry name" value="NON-SPECIFIC SERINE_THREONINE PROTEIN KINASE"/>
    <property type="match status" value="1"/>
</dbReference>
<keyword evidence="7" id="KW-0723">Serine/threonine-protein kinase</keyword>
<feature type="compositionally biased region" description="Polar residues" evidence="5">
    <location>
        <begin position="472"/>
        <end position="481"/>
    </location>
</feature>
<keyword evidence="3 7" id="KW-0418">Kinase</keyword>
<feature type="region of interest" description="Disordered" evidence="5">
    <location>
        <begin position="459"/>
        <end position="481"/>
    </location>
</feature>
<dbReference type="InterPro" id="IPR008271">
    <property type="entry name" value="Ser/Thr_kinase_AS"/>
</dbReference>
<dbReference type="OrthoDB" id="6111975at2"/>
<keyword evidence="8" id="KW-1185">Reference proteome</keyword>
<dbReference type="Gene3D" id="1.10.510.10">
    <property type="entry name" value="Transferase(Phosphotransferase) domain 1"/>
    <property type="match status" value="1"/>
</dbReference>
<evidence type="ECO:0000256" key="4">
    <source>
        <dbReference type="ARBA" id="ARBA00022840"/>
    </source>
</evidence>
<evidence type="ECO:0000313" key="7">
    <source>
        <dbReference type="EMBL" id="EMI21766.1"/>
    </source>
</evidence>
<feature type="domain" description="Protein kinase" evidence="6">
    <location>
        <begin position="54"/>
        <end position="327"/>
    </location>
</feature>
<name>M5RRC2_9BACT</name>
<evidence type="ECO:0000256" key="5">
    <source>
        <dbReference type="SAM" id="MobiDB-lite"/>
    </source>
</evidence>
<proteinExistence type="predicted"/>
<feature type="non-terminal residue" evidence="7">
    <location>
        <position position="481"/>
    </location>
</feature>
<organism evidence="7 8">
    <name type="scientific">Rhodopirellula maiorica SM1</name>
    <dbReference type="NCBI Taxonomy" id="1265738"/>
    <lineage>
        <taxon>Bacteria</taxon>
        <taxon>Pseudomonadati</taxon>
        <taxon>Planctomycetota</taxon>
        <taxon>Planctomycetia</taxon>
        <taxon>Pirellulales</taxon>
        <taxon>Pirellulaceae</taxon>
        <taxon>Novipirellula</taxon>
    </lineage>
</organism>
<dbReference type="EMBL" id="ANOG01000195">
    <property type="protein sequence ID" value="EMI21766.1"/>
    <property type="molecule type" value="Genomic_DNA"/>
</dbReference>
<dbReference type="InterPro" id="IPR000719">
    <property type="entry name" value="Prot_kinase_dom"/>
</dbReference>
<dbReference type="SMART" id="SM00220">
    <property type="entry name" value="S_TKc"/>
    <property type="match status" value="1"/>
</dbReference>
<accession>M5RRC2</accession>
<evidence type="ECO:0000256" key="3">
    <source>
        <dbReference type="ARBA" id="ARBA00022777"/>
    </source>
</evidence>
<evidence type="ECO:0000256" key="2">
    <source>
        <dbReference type="ARBA" id="ARBA00022741"/>
    </source>
</evidence>
<dbReference type="SUPFAM" id="SSF56112">
    <property type="entry name" value="Protein kinase-like (PK-like)"/>
    <property type="match status" value="1"/>
</dbReference>
<dbReference type="PROSITE" id="PS50011">
    <property type="entry name" value="PROTEIN_KINASE_DOM"/>
    <property type="match status" value="1"/>
</dbReference>
<dbReference type="GO" id="GO:0016020">
    <property type="term" value="C:membrane"/>
    <property type="evidence" value="ECO:0007669"/>
    <property type="project" value="TreeGrafter"/>
</dbReference>
<dbReference type="GO" id="GO:0005524">
    <property type="term" value="F:ATP binding"/>
    <property type="evidence" value="ECO:0007669"/>
    <property type="project" value="UniProtKB-KW"/>
</dbReference>
<evidence type="ECO:0000256" key="1">
    <source>
        <dbReference type="ARBA" id="ARBA00022679"/>
    </source>
</evidence>
<dbReference type="GO" id="GO:0004674">
    <property type="term" value="F:protein serine/threonine kinase activity"/>
    <property type="evidence" value="ECO:0007669"/>
    <property type="project" value="UniProtKB-KW"/>
</dbReference>
<protein>
    <submittedName>
        <fullName evidence="7">Serine/threonine protein kinase with PASTA sensor(S)</fullName>
    </submittedName>
</protein>
<keyword evidence="2" id="KW-0547">Nucleotide-binding</keyword>
<keyword evidence="1" id="KW-0808">Transferase</keyword>
<evidence type="ECO:0000259" key="6">
    <source>
        <dbReference type="PROSITE" id="PS50011"/>
    </source>
</evidence>
<sequence>MTNNQPTRQWNPYCSEPEFIKALSEIQDLHFVQSHPNAQNSRQPDISFSQLGDYKVLHQIGQGGIGTVYKAIHRELDKVVAIKRLSRQAASGSELDERFACEIRAIGKLDHANILRATDARTIDDVRYLITEYVEGVDLATLVKASGPLSVSVACEMIQQAADGLQHVHGQGIIHRDVKPQNLMLSQHGVVKILDLGLARLTNLASGDSITSDNIIVGTLDYIAPEQLSNENQLDARADVYALGCTFYFLLAGHAPFHHIHEPFAKILAHRESTIDLTQLNTDLPEKIKHVLGSMLQRNPLERIATAGEVSDLLTGLTAPTKWNRFLNDVVADVVAREVSSHTPNRNEVETDAVKLQTRPNRVNKLAESTDVTDANTEKELAPRKWSWPLVLGFLTVLVVSGMVLTMNTGTGTLDTGEYKLDQAGRYVMSVVDPSTGSEIYVGNSFEVSKGQQTRIKISTKQPPTPLTQTPSNHSPSSHEL</sequence>
<evidence type="ECO:0000313" key="8">
    <source>
        <dbReference type="Proteomes" id="UP000011991"/>
    </source>
</evidence>